<keyword evidence="2" id="KW-0680">Restriction system</keyword>
<dbReference type="EMBL" id="LWMV01000203">
    <property type="protein sequence ID" value="KZX10753.1"/>
    <property type="molecule type" value="Genomic_DNA"/>
</dbReference>
<evidence type="ECO:0000313" key="5">
    <source>
        <dbReference type="EMBL" id="KZX10753.1"/>
    </source>
</evidence>
<accession>A0A165ZHW1</accession>
<feature type="domain" description="Type I restriction modification DNA specificity" evidence="4">
    <location>
        <begin position="56"/>
        <end position="201"/>
    </location>
</feature>
<organism evidence="5 6">
    <name type="scientific">Methanobrevibacter curvatus</name>
    <dbReference type="NCBI Taxonomy" id="49547"/>
    <lineage>
        <taxon>Archaea</taxon>
        <taxon>Methanobacteriati</taxon>
        <taxon>Methanobacteriota</taxon>
        <taxon>Methanomada group</taxon>
        <taxon>Methanobacteria</taxon>
        <taxon>Methanobacteriales</taxon>
        <taxon>Methanobacteriaceae</taxon>
        <taxon>Methanobrevibacter</taxon>
    </lineage>
</organism>
<name>A0A165ZHW1_9EURY</name>
<dbReference type="Pfam" id="PF01420">
    <property type="entry name" value="Methylase_S"/>
    <property type="match status" value="1"/>
</dbReference>
<keyword evidence="3" id="KW-0238">DNA-binding</keyword>
<dbReference type="AlphaFoldDB" id="A0A165ZHW1"/>
<dbReference type="PATRIC" id="fig|49547.3.peg.1775"/>
<dbReference type="InterPro" id="IPR044946">
    <property type="entry name" value="Restrct_endonuc_typeI_TRD_sf"/>
</dbReference>
<sequence length="222" mass="26032">MNEQFKIADFLTTLDRKVNLLEKKLDIFKDFKKFCMEQLFAQKLRFKSANGEDYPDWEIFEFDEVFKSISTKSYQIKKSEVKSNGKIRVIDQGKSEILGYSDKESKIFSNLPVIIYGDHTTIIKYSDEKFIVGADGVKLLKNKGNNKLKYLFYILYNNNIKSEGYKRHFSILRTINLPIPSLKEQTKIATFLTKIDDKIEKIAIELENTKEFKKGLLQQMFC</sequence>
<dbReference type="Gene3D" id="1.10.287.1120">
    <property type="entry name" value="Bipartite methylase S protein"/>
    <property type="match status" value="1"/>
</dbReference>
<dbReference type="SUPFAM" id="SSF116734">
    <property type="entry name" value="DNA methylase specificity domain"/>
    <property type="match status" value="2"/>
</dbReference>
<gene>
    <name evidence="5" type="ORF">MBCUR_16680</name>
</gene>
<dbReference type="Proteomes" id="UP000077245">
    <property type="component" value="Unassembled WGS sequence"/>
</dbReference>
<dbReference type="PANTHER" id="PTHR30408:SF12">
    <property type="entry name" value="TYPE I RESTRICTION ENZYME MJAVIII SPECIFICITY SUBUNIT"/>
    <property type="match status" value="1"/>
</dbReference>
<evidence type="ECO:0000256" key="1">
    <source>
        <dbReference type="ARBA" id="ARBA00010923"/>
    </source>
</evidence>
<dbReference type="GO" id="GO:0003677">
    <property type="term" value="F:DNA binding"/>
    <property type="evidence" value="ECO:0007669"/>
    <property type="project" value="UniProtKB-KW"/>
</dbReference>
<dbReference type="Gene3D" id="3.90.220.20">
    <property type="entry name" value="DNA methylase specificity domains"/>
    <property type="match status" value="1"/>
</dbReference>
<reference evidence="5 6" key="1">
    <citation type="submission" date="2016-04" db="EMBL/GenBank/DDBJ databases">
        <title>Genome sequence of Methanobrevibacter curvatus DSM 11111.</title>
        <authorList>
            <person name="Poehlein A."/>
            <person name="Seedorf H."/>
            <person name="Daniel R."/>
        </authorList>
    </citation>
    <scope>NUCLEOTIDE SEQUENCE [LARGE SCALE GENOMIC DNA]</scope>
    <source>
        <strain evidence="5 6">DSM 11111</strain>
    </source>
</reference>
<protein>
    <submittedName>
        <fullName evidence="5">Type I restriction modification DNA specificity domain protein</fullName>
    </submittedName>
</protein>
<dbReference type="InterPro" id="IPR000055">
    <property type="entry name" value="Restrct_endonuc_typeI_TRD"/>
</dbReference>
<dbReference type="PANTHER" id="PTHR30408">
    <property type="entry name" value="TYPE-1 RESTRICTION ENZYME ECOKI SPECIFICITY PROTEIN"/>
    <property type="match status" value="1"/>
</dbReference>
<dbReference type="GO" id="GO:0009307">
    <property type="term" value="P:DNA restriction-modification system"/>
    <property type="evidence" value="ECO:0007669"/>
    <property type="project" value="UniProtKB-KW"/>
</dbReference>
<dbReference type="STRING" id="49547.MBCUR_16680"/>
<dbReference type="InterPro" id="IPR052021">
    <property type="entry name" value="Type-I_RS_S_subunit"/>
</dbReference>
<comment type="caution">
    <text evidence="5">The sequence shown here is derived from an EMBL/GenBank/DDBJ whole genome shotgun (WGS) entry which is preliminary data.</text>
</comment>
<keyword evidence="6" id="KW-1185">Reference proteome</keyword>
<evidence type="ECO:0000256" key="2">
    <source>
        <dbReference type="ARBA" id="ARBA00022747"/>
    </source>
</evidence>
<proteinExistence type="inferred from homology"/>
<evidence type="ECO:0000259" key="4">
    <source>
        <dbReference type="Pfam" id="PF01420"/>
    </source>
</evidence>
<evidence type="ECO:0000256" key="3">
    <source>
        <dbReference type="ARBA" id="ARBA00023125"/>
    </source>
</evidence>
<evidence type="ECO:0000313" key="6">
    <source>
        <dbReference type="Proteomes" id="UP000077245"/>
    </source>
</evidence>
<comment type="similarity">
    <text evidence="1">Belongs to the type-I restriction system S methylase family.</text>
</comment>